<evidence type="ECO:0000256" key="5">
    <source>
        <dbReference type="HAMAP-Rule" id="MF_00291"/>
    </source>
</evidence>
<evidence type="ECO:0000256" key="1">
    <source>
        <dbReference type="ARBA" id="ARBA00006242"/>
    </source>
</evidence>
<dbReference type="PANTHER" id="PTHR12534">
    <property type="entry name" value="30S RIBOSOMAL PROTEIN S2 PROKARYOTIC AND ORGANELLAR"/>
    <property type="match status" value="1"/>
</dbReference>
<keyword evidence="2 5" id="KW-0689">Ribosomal protein</keyword>
<dbReference type="EMBL" id="MNUO01000131">
    <property type="protein sequence ID" value="OIN95690.1"/>
    <property type="molecule type" value="Genomic_DNA"/>
</dbReference>
<feature type="region of interest" description="Disordered" evidence="7">
    <location>
        <begin position="233"/>
        <end position="279"/>
    </location>
</feature>
<dbReference type="CDD" id="cd01425">
    <property type="entry name" value="RPS2"/>
    <property type="match status" value="1"/>
</dbReference>
<evidence type="ECO:0000256" key="4">
    <source>
        <dbReference type="ARBA" id="ARBA00035256"/>
    </source>
</evidence>
<dbReference type="HAMAP" id="MF_00291_B">
    <property type="entry name" value="Ribosomal_uS2_B"/>
    <property type="match status" value="1"/>
</dbReference>
<feature type="compositionally biased region" description="Acidic residues" evidence="7">
    <location>
        <begin position="267"/>
        <end position="279"/>
    </location>
</feature>
<dbReference type="Proteomes" id="UP000182278">
    <property type="component" value="Unassembled WGS sequence"/>
</dbReference>
<dbReference type="STRING" id="1817893.AUJ66_08665"/>
<gene>
    <name evidence="5" type="primary">rpsB</name>
    <name evidence="8" type="ORF">AUJ66_08665</name>
</gene>
<organism evidence="8 9">
    <name type="scientific">Candidatus Desantisbacteria bacterium CG1_02_38_46</name>
    <dbReference type="NCBI Taxonomy" id="1817893"/>
    <lineage>
        <taxon>Bacteria</taxon>
        <taxon>Candidatus Desantisiibacteriota</taxon>
    </lineage>
</organism>
<dbReference type="SUPFAM" id="SSF52313">
    <property type="entry name" value="Ribosomal protein S2"/>
    <property type="match status" value="1"/>
</dbReference>
<dbReference type="InterPro" id="IPR005706">
    <property type="entry name" value="Ribosomal_uS2_bac/mit/plastid"/>
</dbReference>
<dbReference type="AlphaFoldDB" id="A0A1J4SAB9"/>
<evidence type="ECO:0000256" key="2">
    <source>
        <dbReference type="ARBA" id="ARBA00022980"/>
    </source>
</evidence>
<dbReference type="PROSITE" id="PS00963">
    <property type="entry name" value="RIBOSOMAL_S2_2"/>
    <property type="match status" value="1"/>
</dbReference>
<accession>A0A1J4SAB9</accession>
<reference evidence="8 9" key="1">
    <citation type="journal article" date="2016" name="Environ. Microbiol.">
        <title>Genomic resolution of a cold subsurface aquifer community provides metabolic insights for novel microbes adapted to high CO concentrations.</title>
        <authorList>
            <person name="Probst A.J."/>
            <person name="Castelle C.J."/>
            <person name="Singh A."/>
            <person name="Brown C.T."/>
            <person name="Anantharaman K."/>
            <person name="Sharon I."/>
            <person name="Hug L.A."/>
            <person name="Burstein D."/>
            <person name="Emerson J.B."/>
            <person name="Thomas B.C."/>
            <person name="Banfield J.F."/>
        </authorList>
    </citation>
    <scope>NUCLEOTIDE SEQUENCE [LARGE SCALE GENOMIC DNA]</scope>
    <source>
        <strain evidence="8">CG1_02_38_46</strain>
    </source>
</reference>
<sequence>MLSLTIKQLLEAGVHFGHQTQHWHPGMKSYIFSQRNGIHVIDLQKTVKKFKEAYDFIKDLTAQGGAVLFVGTKKQAQEIIKEEAVRCQSYYVNSRWLGGMLTNFQTIRKNINRLKELEEKEKEGLFEVLPDGEVKKLKKEKEKLNLLLGGIRDMEKLPDAIFVIDLKKEQIAIAEAKKIGIPVVGIVDTDCNPNLVNYCIPGNDDAIRGIKLFTNQIAEAVIEGKGLCTKVEGEEIPVVDEESSQEEPLQEEPSPQSETEPLTAADEHEEESSENEEKN</sequence>
<dbReference type="GO" id="GO:0003735">
    <property type="term" value="F:structural constituent of ribosome"/>
    <property type="evidence" value="ECO:0007669"/>
    <property type="project" value="InterPro"/>
</dbReference>
<proteinExistence type="inferred from homology"/>
<evidence type="ECO:0000256" key="7">
    <source>
        <dbReference type="SAM" id="MobiDB-lite"/>
    </source>
</evidence>
<dbReference type="InterPro" id="IPR018130">
    <property type="entry name" value="Ribosomal_uS2_CS"/>
</dbReference>
<name>A0A1J4SAB9_9BACT</name>
<dbReference type="PRINTS" id="PR00395">
    <property type="entry name" value="RIBOSOMALS2"/>
</dbReference>
<keyword evidence="3 5" id="KW-0687">Ribonucleoprotein</keyword>
<comment type="caution">
    <text evidence="8">The sequence shown here is derived from an EMBL/GenBank/DDBJ whole genome shotgun (WGS) entry which is preliminary data.</text>
</comment>
<dbReference type="GO" id="GO:0006412">
    <property type="term" value="P:translation"/>
    <property type="evidence" value="ECO:0007669"/>
    <property type="project" value="UniProtKB-UniRule"/>
</dbReference>
<dbReference type="Gene3D" id="3.40.50.10490">
    <property type="entry name" value="Glucose-6-phosphate isomerase like protein, domain 1"/>
    <property type="match status" value="1"/>
</dbReference>
<evidence type="ECO:0000256" key="3">
    <source>
        <dbReference type="ARBA" id="ARBA00023274"/>
    </source>
</evidence>
<dbReference type="PROSITE" id="PS00962">
    <property type="entry name" value="RIBOSOMAL_S2_1"/>
    <property type="match status" value="1"/>
</dbReference>
<protein>
    <recommendedName>
        <fullName evidence="4 5">Small ribosomal subunit protein uS2</fullName>
    </recommendedName>
</protein>
<dbReference type="PANTHER" id="PTHR12534:SF0">
    <property type="entry name" value="SMALL RIBOSOMAL SUBUNIT PROTEIN US2M"/>
    <property type="match status" value="1"/>
</dbReference>
<evidence type="ECO:0000313" key="9">
    <source>
        <dbReference type="Proteomes" id="UP000182278"/>
    </source>
</evidence>
<dbReference type="NCBIfam" id="TIGR01011">
    <property type="entry name" value="rpsB_bact"/>
    <property type="match status" value="1"/>
</dbReference>
<dbReference type="GO" id="GO:0022627">
    <property type="term" value="C:cytosolic small ribosomal subunit"/>
    <property type="evidence" value="ECO:0007669"/>
    <property type="project" value="TreeGrafter"/>
</dbReference>
<feature type="compositionally biased region" description="Acidic residues" evidence="7">
    <location>
        <begin position="234"/>
        <end position="250"/>
    </location>
</feature>
<evidence type="ECO:0000313" key="8">
    <source>
        <dbReference type="EMBL" id="OIN95690.1"/>
    </source>
</evidence>
<dbReference type="Gene3D" id="1.10.287.610">
    <property type="entry name" value="Helix hairpin bin"/>
    <property type="match status" value="1"/>
</dbReference>
<dbReference type="Pfam" id="PF00318">
    <property type="entry name" value="Ribosomal_S2"/>
    <property type="match status" value="1"/>
</dbReference>
<evidence type="ECO:0000256" key="6">
    <source>
        <dbReference type="RuleBase" id="RU003631"/>
    </source>
</evidence>
<feature type="compositionally biased region" description="Low complexity" evidence="7">
    <location>
        <begin position="251"/>
        <end position="263"/>
    </location>
</feature>
<dbReference type="InterPro" id="IPR023591">
    <property type="entry name" value="Ribosomal_uS2_flav_dom_sf"/>
</dbReference>
<comment type="similarity">
    <text evidence="1 5 6">Belongs to the universal ribosomal protein uS2 family.</text>
</comment>
<dbReference type="InterPro" id="IPR001865">
    <property type="entry name" value="Ribosomal_uS2"/>
</dbReference>